<sequence length="150" mass="16341">MTAKRRRPLWPWVLIGLLGLVVIVLLGSFVWRLFNPPVTPFVEGDGNGAGQRQVIQVNIVNASRVDGAAQRAMAFLRERGFDVVEISSDPATAQRSHVIDRLGDRLSAEKVASVLGIADTLVVSDIDSMMFVRASVVLGTDLESLPLFND</sequence>
<dbReference type="Pfam" id="PF13399">
    <property type="entry name" value="LytR_C"/>
    <property type="match status" value="1"/>
</dbReference>
<keyword evidence="1" id="KW-0812">Transmembrane</keyword>
<proteinExistence type="predicted"/>
<evidence type="ECO:0000259" key="2">
    <source>
        <dbReference type="Pfam" id="PF13399"/>
    </source>
</evidence>
<gene>
    <name evidence="3" type="ORF">BGO89_11880</name>
</gene>
<organism evidence="3 4">
    <name type="scientific">Candidatus Kapaibacterium thiocyanatum</name>
    <dbReference type="NCBI Taxonomy" id="1895771"/>
    <lineage>
        <taxon>Bacteria</taxon>
        <taxon>Pseudomonadati</taxon>
        <taxon>Candidatus Kapaibacteriota</taxon>
        <taxon>Candidatus Kapaibacteriia</taxon>
        <taxon>Candidatus Kapaibacteriales</taxon>
        <taxon>Candidatus Kapaibacteriaceae</taxon>
        <taxon>Candidatus Kapaibacterium</taxon>
    </lineage>
</organism>
<dbReference type="STRING" id="1895771.BGO89_11880"/>
<name>A0A1M3KXS4_9BACT</name>
<comment type="caution">
    <text evidence="3">The sequence shown here is derived from an EMBL/GenBank/DDBJ whole genome shotgun (WGS) entry which is preliminary data.</text>
</comment>
<dbReference type="EMBL" id="MKVH01000024">
    <property type="protein sequence ID" value="OJX57190.1"/>
    <property type="molecule type" value="Genomic_DNA"/>
</dbReference>
<dbReference type="InterPro" id="IPR027381">
    <property type="entry name" value="LytR/CpsA/Psr_C"/>
</dbReference>
<keyword evidence="1" id="KW-0472">Membrane</keyword>
<dbReference type="Proteomes" id="UP000184233">
    <property type="component" value="Unassembled WGS sequence"/>
</dbReference>
<feature type="domain" description="LytR/CpsA/Psr regulator C-terminal" evidence="2">
    <location>
        <begin position="55"/>
        <end position="141"/>
    </location>
</feature>
<reference evidence="3 4" key="1">
    <citation type="submission" date="2016-09" db="EMBL/GenBank/DDBJ databases">
        <title>Genome-resolved meta-omics ties microbial dynamics to process performance in biotechnology for thiocyanate degradation.</title>
        <authorList>
            <person name="Kantor R.S."/>
            <person name="Huddy R.J."/>
            <person name="Iyer R."/>
            <person name="Thomas B.C."/>
            <person name="Brown C.T."/>
            <person name="Anantharaman K."/>
            <person name="Tringe S."/>
            <person name="Hettich R.L."/>
            <person name="Harrison S.T."/>
            <person name="Banfield J.F."/>
        </authorList>
    </citation>
    <scope>NUCLEOTIDE SEQUENCE [LARGE SCALE GENOMIC DNA]</scope>
    <source>
        <strain evidence="3">59-99</strain>
    </source>
</reference>
<keyword evidence="1" id="KW-1133">Transmembrane helix</keyword>
<evidence type="ECO:0000313" key="3">
    <source>
        <dbReference type="EMBL" id="OJX57190.1"/>
    </source>
</evidence>
<dbReference type="Gene3D" id="3.30.70.2390">
    <property type="match status" value="1"/>
</dbReference>
<evidence type="ECO:0000313" key="4">
    <source>
        <dbReference type="Proteomes" id="UP000184233"/>
    </source>
</evidence>
<dbReference type="AlphaFoldDB" id="A0A1M3KXS4"/>
<accession>A0A1M3KXS4</accession>
<feature type="transmembrane region" description="Helical" evidence="1">
    <location>
        <begin position="12"/>
        <end position="34"/>
    </location>
</feature>
<evidence type="ECO:0000256" key="1">
    <source>
        <dbReference type="SAM" id="Phobius"/>
    </source>
</evidence>
<protein>
    <recommendedName>
        <fullName evidence="2">LytR/CpsA/Psr regulator C-terminal domain-containing protein</fullName>
    </recommendedName>
</protein>